<evidence type="ECO:0000256" key="8">
    <source>
        <dbReference type="ARBA" id="ARBA00048212"/>
    </source>
</evidence>
<dbReference type="Pfam" id="PF01063">
    <property type="entry name" value="Aminotran_4"/>
    <property type="match status" value="1"/>
</dbReference>
<dbReference type="SUPFAM" id="SSF56752">
    <property type="entry name" value="D-aminoacid aminotransferase-like PLP-dependent enzymes"/>
    <property type="match status" value="1"/>
</dbReference>
<organism evidence="11 12">
    <name type="scientific">Panacibacter microcysteis</name>
    <dbReference type="NCBI Taxonomy" id="2793269"/>
    <lineage>
        <taxon>Bacteria</taxon>
        <taxon>Pseudomonadati</taxon>
        <taxon>Bacteroidota</taxon>
        <taxon>Chitinophagia</taxon>
        <taxon>Chitinophagales</taxon>
        <taxon>Chitinophagaceae</taxon>
        <taxon>Panacibacter</taxon>
    </lineage>
</organism>
<evidence type="ECO:0000256" key="7">
    <source>
        <dbReference type="ARBA" id="ARBA00022898"/>
    </source>
</evidence>
<reference evidence="11" key="1">
    <citation type="submission" date="2020-11" db="EMBL/GenBank/DDBJ databases">
        <title>Bacterial whole genome sequence for Panacibacter sp. DH6.</title>
        <authorList>
            <person name="Le V."/>
            <person name="Ko S."/>
            <person name="Ahn C.-Y."/>
            <person name="Oh H.-M."/>
        </authorList>
    </citation>
    <scope>NUCLEOTIDE SEQUENCE</scope>
    <source>
        <strain evidence="11">DH6</strain>
    </source>
</reference>
<dbReference type="FunFam" id="3.20.10.10:FF:000002">
    <property type="entry name" value="D-alanine aminotransferase"/>
    <property type="match status" value="1"/>
</dbReference>
<comment type="pathway">
    <text evidence="3">Amino-acid biosynthesis; L-valine biosynthesis; L-valine from pyruvate: step 4/4.</text>
</comment>
<evidence type="ECO:0000313" key="11">
    <source>
        <dbReference type="EMBL" id="MBG9376905.1"/>
    </source>
</evidence>
<comment type="catalytic activity">
    <reaction evidence="9">
        <text>L-isoleucine + 2-oxoglutarate = (S)-3-methyl-2-oxopentanoate + L-glutamate</text>
        <dbReference type="Rhea" id="RHEA:24801"/>
        <dbReference type="ChEBI" id="CHEBI:16810"/>
        <dbReference type="ChEBI" id="CHEBI:29985"/>
        <dbReference type="ChEBI" id="CHEBI:35146"/>
        <dbReference type="ChEBI" id="CHEBI:58045"/>
        <dbReference type="EC" id="2.6.1.42"/>
    </reaction>
</comment>
<comment type="cofactor">
    <cofactor evidence="1">
        <name>pyridoxal 5'-phosphate</name>
        <dbReference type="ChEBI" id="CHEBI:597326"/>
    </cofactor>
</comment>
<dbReference type="EMBL" id="JADWYR010000001">
    <property type="protein sequence ID" value="MBG9376905.1"/>
    <property type="molecule type" value="Genomic_DNA"/>
</dbReference>
<evidence type="ECO:0000256" key="5">
    <source>
        <dbReference type="ARBA" id="ARBA00009320"/>
    </source>
</evidence>
<keyword evidence="7" id="KW-0663">Pyridoxal phosphate</keyword>
<dbReference type="GO" id="GO:0046394">
    <property type="term" value="P:carboxylic acid biosynthetic process"/>
    <property type="evidence" value="ECO:0007669"/>
    <property type="project" value="UniProtKB-ARBA"/>
</dbReference>
<dbReference type="PANTHER" id="PTHR42743">
    <property type="entry name" value="AMINO-ACID AMINOTRANSFERASE"/>
    <property type="match status" value="1"/>
</dbReference>
<dbReference type="Proteomes" id="UP000628448">
    <property type="component" value="Unassembled WGS sequence"/>
</dbReference>
<comment type="catalytic activity">
    <reaction evidence="8">
        <text>L-valine + 2-oxoglutarate = 3-methyl-2-oxobutanoate + L-glutamate</text>
        <dbReference type="Rhea" id="RHEA:24813"/>
        <dbReference type="ChEBI" id="CHEBI:11851"/>
        <dbReference type="ChEBI" id="CHEBI:16810"/>
        <dbReference type="ChEBI" id="CHEBI:29985"/>
        <dbReference type="ChEBI" id="CHEBI:57762"/>
        <dbReference type="EC" id="2.6.1.42"/>
    </reaction>
</comment>
<evidence type="ECO:0000313" key="12">
    <source>
        <dbReference type="Proteomes" id="UP000628448"/>
    </source>
</evidence>
<dbReference type="GO" id="GO:0004084">
    <property type="term" value="F:branched-chain-amino-acid transaminase activity"/>
    <property type="evidence" value="ECO:0007669"/>
    <property type="project" value="UniProtKB-EC"/>
</dbReference>
<proteinExistence type="inferred from homology"/>
<comment type="similarity">
    <text evidence="5">Belongs to the class-IV pyridoxal-phosphate-dependent aminotransferase family.</text>
</comment>
<evidence type="ECO:0000256" key="3">
    <source>
        <dbReference type="ARBA" id="ARBA00004931"/>
    </source>
</evidence>
<name>A0A931E3G7_9BACT</name>
<comment type="pathway">
    <text evidence="2">Amino-acid biosynthesis; L-isoleucine biosynthesis; L-isoleucine from 2-oxobutanoate: step 4/4.</text>
</comment>
<dbReference type="InterPro" id="IPR036038">
    <property type="entry name" value="Aminotransferase-like"/>
</dbReference>
<protein>
    <recommendedName>
        <fullName evidence="6">branched-chain-amino-acid transaminase</fullName>
        <ecNumber evidence="6">2.6.1.42</ecNumber>
    </recommendedName>
</protein>
<dbReference type="RefSeq" id="WP_196990895.1">
    <property type="nucleotide sequence ID" value="NZ_JADWYR010000001.1"/>
</dbReference>
<comment type="catalytic activity">
    <reaction evidence="10">
        <text>L-leucine + 2-oxoglutarate = 4-methyl-2-oxopentanoate + L-glutamate</text>
        <dbReference type="Rhea" id="RHEA:18321"/>
        <dbReference type="ChEBI" id="CHEBI:16810"/>
        <dbReference type="ChEBI" id="CHEBI:17865"/>
        <dbReference type="ChEBI" id="CHEBI:29985"/>
        <dbReference type="ChEBI" id="CHEBI:57427"/>
        <dbReference type="EC" id="2.6.1.42"/>
    </reaction>
</comment>
<keyword evidence="12" id="KW-1185">Reference proteome</keyword>
<dbReference type="Gene3D" id="3.30.470.10">
    <property type="match status" value="1"/>
</dbReference>
<dbReference type="CDD" id="cd00449">
    <property type="entry name" value="PLPDE_IV"/>
    <property type="match status" value="1"/>
</dbReference>
<dbReference type="InterPro" id="IPR050571">
    <property type="entry name" value="Class-IV_PLP-Dep_Aminotrnsfr"/>
</dbReference>
<evidence type="ECO:0000256" key="4">
    <source>
        <dbReference type="ARBA" id="ARBA00005072"/>
    </source>
</evidence>
<evidence type="ECO:0000256" key="9">
    <source>
        <dbReference type="ARBA" id="ARBA00048798"/>
    </source>
</evidence>
<dbReference type="InterPro" id="IPR001544">
    <property type="entry name" value="Aminotrans_IV"/>
</dbReference>
<comment type="pathway">
    <text evidence="4">Amino-acid biosynthesis; L-leucine biosynthesis; L-leucine from 3-methyl-2-oxobutanoate: step 4/4.</text>
</comment>
<gene>
    <name evidence="11" type="ORF">I5907_11700</name>
</gene>
<dbReference type="GO" id="GO:0008652">
    <property type="term" value="P:amino acid biosynthetic process"/>
    <property type="evidence" value="ECO:0007669"/>
    <property type="project" value="UniProtKB-ARBA"/>
</dbReference>
<keyword evidence="11" id="KW-0032">Aminotransferase</keyword>
<evidence type="ECO:0000256" key="10">
    <source>
        <dbReference type="ARBA" id="ARBA00049229"/>
    </source>
</evidence>
<accession>A0A931E3G7</accession>
<dbReference type="EC" id="2.6.1.42" evidence="6"/>
<comment type="caution">
    <text evidence="11">The sequence shown here is derived from an EMBL/GenBank/DDBJ whole genome shotgun (WGS) entry which is preliminary data.</text>
</comment>
<evidence type="ECO:0000256" key="6">
    <source>
        <dbReference type="ARBA" id="ARBA00013053"/>
    </source>
</evidence>
<evidence type="ECO:0000256" key="2">
    <source>
        <dbReference type="ARBA" id="ARBA00004824"/>
    </source>
</evidence>
<dbReference type="Gene3D" id="3.20.10.10">
    <property type="entry name" value="D-amino Acid Aminotransferase, subunit A, domain 2"/>
    <property type="match status" value="1"/>
</dbReference>
<evidence type="ECO:0000256" key="1">
    <source>
        <dbReference type="ARBA" id="ARBA00001933"/>
    </source>
</evidence>
<sequence>MHGQEYLNYNGKIFRADKLLISPNNRSFRYGDGFFETMKMVNGKIALADYHFERMFRSLEILLFEKPATFTKDALEQAITSLAQKNGHSRLARVRLMIFRGDGGLHDAVSNTPEYLIQTWPLNPAIKDLNENGLVTGIFTRAGKACDDYSPIKSNNYLPYVMAALWAKAARLNDAILLNSHGRIADATIANVFIIKDGIVKTPALAEGCVEGVMRRHLLQCLRAENIPVEETMITTDDLLQAGEMFLTNSVYGLKWVKQCNDSNYVKKMSALFHRKYILNAG</sequence>
<dbReference type="InterPro" id="IPR043131">
    <property type="entry name" value="BCAT-like_N"/>
</dbReference>
<keyword evidence="11" id="KW-0808">Transferase</keyword>
<dbReference type="PANTHER" id="PTHR42743:SF11">
    <property type="entry name" value="AMINODEOXYCHORISMATE LYASE"/>
    <property type="match status" value="1"/>
</dbReference>
<dbReference type="InterPro" id="IPR043132">
    <property type="entry name" value="BCAT-like_C"/>
</dbReference>
<dbReference type="AlphaFoldDB" id="A0A931E3G7"/>